<feature type="region of interest" description="Disordered" evidence="5">
    <location>
        <begin position="496"/>
        <end position="520"/>
    </location>
</feature>
<dbReference type="RefSeq" id="WP_237856055.1">
    <property type="nucleotide sequence ID" value="NZ_JAKLWS010000037.1"/>
</dbReference>
<dbReference type="PROSITE" id="PS00523">
    <property type="entry name" value="SULFATASE_1"/>
    <property type="match status" value="1"/>
</dbReference>
<comment type="caution">
    <text evidence="7">The sequence shown here is derived from an EMBL/GenBank/DDBJ whole genome shotgun (WGS) entry which is preliminary data.</text>
</comment>
<dbReference type="CDD" id="cd16143">
    <property type="entry name" value="ARS_like"/>
    <property type="match status" value="1"/>
</dbReference>
<reference evidence="7" key="1">
    <citation type="submission" date="2022-01" db="EMBL/GenBank/DDBJ databases">
        <authorList>
            <person name="Wang Y."/>
        </authorList>
    </citation>
    <scope>NUCLEOTIDE SEQUENCE</scope>
    <source>
        <strain evidence="7">WB101</strain>
    </source>
</reference>
<keyword evidence="2" id="KW-0479">Metal-binding</keyword>
<evidence type="ECO:0000256" key="1">
    <source>
        <dbReference type="ARBA" id="ARBA00008779"/>
    </source>
</evidence>
<dbReference type="PANTHER" id="PTHR42693">
    <property type="entry name" value="ARYLSULFATASE FAMILY MEMBER"/>
    <property type="match status" value="1"/>
</dbReference>
<dbReference type="Proteomes" id="UP001165366">
    <property type="component" value="Unassembled WGS sequence"/>
</dbReference>
<dbReference type="InterPro" id="IPR000917">
    <property type="entry name" value="Sulfatase_N"/>
</dbReference>
<evidence type="ECO:0000313" key="8">
    <source>
        <dbReference type="Proteomes" id="UP001165366"/>
    </source>
</evidence>
<gene>
    <name evidence="7" type="ORF">L6773_18730</name>
</gene>
<dbReference type="InterPro" id="IPR024607">
    <property type="entry name" value="Sulfatase_CS"/>
</dbReference>
<keyword evidence="3" id="KW-0378">Hydrolase</keyword>
<dbReference type="Gene3D" id="3.30.1120.10">
    <property type="match status" value="1"/>
</dbReference>
<dbReference type="Gene3D" id="3.40.720.10">
    <property type="entry name" value="Alkaline Phosphatase, subunit A"/>
    <property type="match status" value="1"/>
</dbReference>
<comment type="similarity">
    <text evidence="1">Belongs to the sulfatase family.</text>
</comment>
<dbReference type="PANTHER" id="PTHR42693:SF53">
    <property type="entry name" value="ENDO-4-O-SULFATASE"/>
    <property type="match status" value="1"/>
</dbReference>
<proteinExistence type="inferred from homology"/>
<name>A0ABS9KIF7_9BACT</name>
<evidence type="ECO:0000256" key="4">
    <source>
        <dbReference type="ARBA" id="ARBA00022837"/>
    </source>
</evidence>
<evidence type="ECO:0000256" key="3">
    <source>
        <dbReference type="ARBA" id="ARBA00022801"/>
    </source>
</evidence>
<dbReference type="InterPro" id="IPR017850">
    <property type="entry name" value="Alkaline_phosphatase_core_sf"/>
</dbReference>
<dbReference type="EMBL" id="JAKLWS010000037">
    <property type="protein sequence ID" value="MCG2590616.1"/>
    <property type="molecule type" value="Genomic_DNA"/>
</dbReference>
<evidence type="ECO:0000256" key="5">
    <source>
        <dbReference type="SAM" id="MobiDB-lite"/>
    </source>
</evidence>
<organism evidence="7 8">
    <name type="scientific">Rhodohalobacter sulfatireducens</name>
    <dbReference type="NCBI Taxonomy" id="2911366"/>
    <lineage>
        <taxon>Bacteria</taxon>
        <taxon>Pseudomonadati</taxon>
        <taxon>Balneolota</taxon>
        <taxon>Balneolia</taxon>
        <taxon>Balneolales</taxon>
        <taxon>Balneolaceae</taxon>
        <taxon>Rhodohalobacter</taxon>
    </lineage>
</organism>
<keyword evidence="4" id="KW-0106">Calcium</keyword>
<reference evidence="7" key="2">
    <citation type="submission" date="2024-05" db="EMBL/GenBank/DDBJ databases">
        <title>Rhodohalobacter halophilus gen. nov., sp. nov., a moderately halophilic member of the family Balneolaceae.</title>
        <authorList>
            <person name="Xia J."/>
        </authorList>
    </citation>
    <scope>NUCLEOTIDE SEQUENCE</scope>
    <source>
        <strain evidence="7">WB101</strain>
    </source>
</reference>
<sequence length="520" mass="58437">MLYKKEILVFLLLIFVILVSSIQIFAVQSGGDPPNIIVILADDLGYGDISSFNENAAFKTPNVDKLAEAGMKFTDAHTSSAVCTPTRYGLLTGRYNWRSTLKKFVLSGYSKSLIKNERLTLPEMLQEQNYHTGFVGKWHLGWNWTFTGEPENIDALNSRPGVDFKEPIKNGPGDHGLDYSFGFSGSLDMPPYVYVENGLPTAVPTEETVNYDEKGFWRKGLTAPDFDHTMVLPDLTDRSISYIDRRAESGQPFFLYFALPAPHTPILPTTEFIGSSNANLYGDFVLQVDHLVGQIVDALESKNIRENTMIIFTSDNGASPRSDFEELAQAGHDPSYIYRGHKADIYEGGHRVPFVVNWPDGIDGGLTSDETISTVDLMATFADLTGGFLPENAGEDSYSFLPVLMQQEYEKPLREATVFHSLAGRFAIKKGDWKLILWPGSGGWSYPNTEDELRRLPLFQLYNLEQDPSEENNLVHLYPDKVKELKELLEEYILSGRSTPGEPQENDGSERWAELDWMDF</sequence>
<evidence type="ECO:0000256" key="2">
    <source>
        <dbReference type="ARBA" id="ARBA00022723"/>
    </source>
</evidence>
<evidence type="ECO:0000259" key="6">
    <source>
        <dbReference type="Pfam" id="PF00884"/>
    </source>
</evidence>
<evidence type="ECO:0000313" key="7">
    <source>
        <dbReference type="EMBL" id="MCG2590616.1"/>
    </source>
</evidence>
<feature type="domain" description="Sulfatase N-terminal" evidence="6">
    <location>
        <begin position="34"/>
        <end position="386"/>
    </location>
</feature>
<dbReference type="InterPro" id="IPR050738">
    <property type="entry name" value="Sulfatase"/>
</dbReference>
<dbReference type="SUPFAM" id="SSF53649">
    <property type="entry name" value="Alkaline phosphatase-like"/>
    <property type="match status" value="1"/>
</dbReference>
<keyword evidence="8" id="KW-1185">Reference proteome</keyword>
<protein>
    <submittedName>
        <fullName evidence="7">Arylsulfatase</fullName>
    </submittedName>
</protein>
<accession>A0ABS9KIF7</accession>
<dbReference type="Pfam" id="PF00884">
    <property type="entry name" value="Sulfatase"/>
    <property type="match status" value="1"/>
</dbReference>